<dbReference type="InterPro" id="IPR011856">
    <property type="entry name" value="tRNA_endonuc-like_dom_sf"/>
</dbReference>
<comment type="caution">
    <text evidence="2">The sequence shown here is derived from an EMBL/GenBank/DDBJ whole genome shotgun (WGS) entry which is preliminary data.</text>
</comment>
<comment type="catalytic activity">
    <reaction evidence="1">
        <text>Endonucleolytic cleavage at a junction such as a reciprocal single-stranded crossover between two homologous DNA duplexes (Holliday junction).</text>
        <dbReference type="EC" id="3.1.21.10"/>
    </reaction>
</comment>
<gene>
    <name evidence="2" type="ORF">H1S01_15655</name>
</gene>
<sequence length="132" mass="15407">MPKRTNYQRGYEIERKIMQELTDHGYLAIRSAGSHSKIDVLGIQGNRVVAVQSKRTKAFKPSAYRKEIEEIQQVIRDYDLGGVMEFEFWVWVDHKGFTKWKITRFEILPLPSDERTGRDGAAEKAAPDFFRK</sequence>
<organism evidence="2 3">
    <name type="scientific">Heliobacterium chlorum</name>
    <dbReference type="NCBI Taxonomy" id="2698"/>
    <lineage>
        <taxon>Bacteria</taxon>
        <taxon>Bacillati</taxon>
        <taxon>Bacillota</taxon>
        <taxon>Clostridia</taxon>
        <taxon>Eubacteriales</taxon>
        <taxon>Heliobacteriaceae</taxon>
        <taxon>Heliobacterium</taxon>
    </lineage>
</organism>
<dbReference type="Pfam" id="PF01870">
    <property type="entry name" value="Hjc"/>
    <property type="match status" value="1"/>
</dbReference>
<reference evidence="2 3" key="1">
    <citation type="submission" date="2020-07" db="EMBL/GenBank/DDBJ databases">
        <title>Draft whole-genome sequence of Heliobacterium chlorum DSM 3682, type strain.</title>
        <authorList>
            <person name="Kyndt J.A."/>
            <person name="Meyer T.E."/>
            <person name="Imhoff J.F."/>
        </authorList>
    </citation>
    <scope>NUCLEOTIDE SEQUENCE [LARGE SCALE GENOMIC DNA]</scope>
    <source>
        <strain evidence="2 3">DSM 3682</strain>
    </source>
</reference>
<dbReference type="InterPro" id="IPR011335">
    <property type="entry name" value="Restrct_endonuc-II-like"/>
</dbReference>
<dbReference type="SUPFAM" id="SSF52980">
    <property type="entry name" value="Restriction endonuclease-like"/>
    <property type="match status" value="1"/>
</dbReference>
<proteinExistence type="predicted"/>
<keyword evidence="3" id="KW-1185">Reference proteome</keyword>
<dbReference type="RefSeq" id="WP_188041353.1">
    <property type="nucleotide sequence ID" value="NZ_JACVHF010000021.1"/>
</dbReference>
<dbReference type="Proteomes" id="UP000617402">
    <property type="component" value="Unassembled WGS sequence"/>
</dbReference>
<name>A0ABR7T871_HELCL</name>
<evidence type="ECO:0000313" key="3">
    <source>
        <dbReference type="Proteomes" id="UP000617402"/>
    </source>
</evidence>
<dbReference type="InterPro" id="IPR002732">
    <property type="entry name" value="Hjc"/>
</dbReference>
<dbReference type="EMBL" id="JACVHF010000021">
    <property type="protein sequence ID" value="MBC9785921.1"/>
    <property type="molecule type" value="Genomic_DNA"/>
</dbReference>
<evidence type="ECO:0000256" key="1">
    <source>
        <dbReference type="ARBA" id="ARBA00029354"/>
    </source>
</evidence>
<protein>
    <submittedName>
        <fullName evidence="2">Holliday junction resolvase</fullName>
    </submittedName>
</protein>
<dbReference type="Gene3D" id="3.40.1350.10">
    <property type="match status" value="1"/>
</dbReference>
<evidence type="ECO:0000313" key="2">
    <source>
        <dbReference type="EMBL" id="MBC9785921.1"/>
    </source>
</evidence>
<accession>A0ABR7T871</accession>